<dbReference type="InterPro" id="IPR007438">
    <property type="entry name" value="DUF488"/>
</dbReference>
<organism evidence="1 2">
    <name type="scientific">Methanohalophilus euhalobius</name>
    <dbReference type="NCBI Taxonomy" id="51203"/>
    <lineage>
        <taxon>Archaea</taxon>
        <taxon>Methanobacteriati</taxon>
        <taxon>Methanobacteriota</taxon>
        <taxon>Stenosarchaea group</taxon>
        <taxon>Methanomicrobia</taxon>
        <taxon>Methanosarcinales</taxon>
        <taxon>Methanosarcinaceae</taxon>
        <taxon>Methanohalophilus</taxon>
    </lineage>
</organism>
<dbReference type="PANTHER" id="PTHR39337">
    <property type="entry name" value="BLR5642 PROTEIN"/>
    <property type="match status" value="1"/>
</dbReference>
<dbReference type="AlphaFoldDB" id="A0A285FTH1"/>
<dbReference type="Pfam" id="PF04343">
    <property type="entry name" value="DUF488"/>
    <property type="match status" value="1"/>
</dbReference>
<reference evidence="2" key="1">
    <citation type="submission" date="2017-09" db="EMBL/GenBank/DDBJ databases">
        <authorList>
            <person name="Varghese N."/>
            <person name="Submissions S."/>
        </authorList>
    </citation>
    <scope>NUCLEOTIDE SEQUENCE [LARGE SCALE GENOMIC DNA]</scope>
    <source>
        <strain evidence="2">WG-1MB</strain>
    </source>
</reference>
<dbReference type="EMBL" id="OBDR01000004">
    <property type="protein sequence ID" value="SNY14535.1"/>
    <property type="molecule type" value="Genomic_DNA"/>
</dbReference>
<dbReference type="PANTHER" id="PTHR39337:SF1">
    <property type="entry name" value="BLR5642 PROTEIN"/>
    <property type="match status" value="1"/>
</dbReference>
<evidence type="ECO:0008006" key="3">
    <source>
        <dbReference type="Google" id="ProtNLM"/>
    </source>
</evidence>
<evidence type="ECO:0000313" key="1">
    <source>
        <dbReference type="EMBL" id="SNY14535.1"/>
    </source>
</evidence>
<dbReference type="Proteomes" id="UP000217726">
    <property type="component" value="Unassembled WGS sequence"/>
</dbReference>
<protein>
    <recommendedName>
        <fullName evidence="3">DUF488 domain-containing protein</fullName>
    </recommendedName>
</protein>
<gene>
    <name evidence="1" type="ORF">SAMN06295989_10439</name>
</gene>
<proteinExistence type="predicted"/>
<evidence type="ECO:0000313" key="2">
    <source>
        <dbReference type="Proteomes" id="UP000217726"/>
    </source>
</evidence>
<dbReference type="RefSeq" id="WP_096712193.1">
    <property type="nucleotide sequence ID" value="NZ_OBDR01000004.1"/>
</dbReference>
<dbReference type="OrthoDB" id="15220at2157"/>
<sequence>MEDGQICYTIGYGNSIFNEFLNRLQDNSIKIVVDVRSYPQSQRPEYNAENLEVKLPENEIAYYHYPLLGGMGKRSYIEYMESAGFRKEFAIYYTR</sequence>
<name>A0A285FTH1_9EURY</name>
<keyword evidence="2" id="KW-1185">Reference proteome</keyword>
<accession>A0A285FTH1</accession>